<dbReference type="GO" id="GO:0015031">
    <property type="term" value="P:protein transport"/>
    <property type="evidence" value="ECO:0007669"/>
    <property type="project" value="UniProtKB-KW"/>
</dbReference>
<dbReference type="GO" id="GO:0015891">
    <property type="term" value="P:siderophore transport"/>
    <property type="evidence" value="ECO:0007669"/>
    <property type="project" value="InterPro"/>
</dbReference>
<dbReference type="Proteomes" id="UP000298602">
    <property type="component" value="Chromosome"/>
</dbReference>
<keyword evidence="9 11" id="KW-0472">Membrane</keyword>
<dbReference type="PANTHER" id="PTHR33446">
    <property type="entry name" value="PROTEIN TONB-RELATED"/>
    <property type="match status" value="1"/>
</dbReference>
<dbReference type="NCBIfam" id="TIGR01352">
    <property type="entry name" value="tonB_Cterm"/>
    <property type="match status" value="1"/>
</dbReference>
<reference evidence="13 14" key="2">
    <citation type="submission" date="2019-05" db="EMBL/GenBank/DDBJ databases">
        <authorList>
            <person name="Suflita J.M."/>
            <person name="Marks C.R."/>
        </authorList>
    </citation>
    <scope>NUCLEOTIDE SEQUENCE [LARGE SCALE GENOMIC DNA]</scope>
    <source>
        <strain evidence="13 14">ALDC</strain>
    </source>
</reference>
<evidence type="ECO:0000256" key="4">
    <source>
        <dbReference type="ARBA" id="ARBA00022475"/>
    </source>
</evidence>
<sequence>MDARTFRRAWIAVSGALLVNAFLLAMLPWPVRQKCVKPDLEVVMPVHLVQIRHTKPAPAGPEEPPPEQKEAPKAPEEIPAALPDVSIRRPVPDTSRMSLEVPSLNFEINANLAGGVAVAPPPAAVGPTVFASAAAKAIWDQGEVDQVPVPVSQVKPLYPYRARRLQLDGKVRVRFLVKEDGQVSGLEIVESVPPGVFDDSVRSALAKWRFSPGKVNGKPVCTRVATTIEFKFEDE</sequence>
<dbReference type="GO" id="GO:0005886">
    <property type="term" value="C:plasma membrane"/>
    <property type="evidence" value="ECO:0007669"/>
    <property type="project" value="UniProtKB-SubCell"/>
</dbReference>
<dbReference type="SUPFAM" id="SSF74653">
    <property type="entry name" value="TolA/TonB C-terminal domain"/>
    <property type="match status" value="1"/>
</dbReference>
<dbReference type="PROSITE" id="PS52015">
    <property type="entry name" value="TONB_CTD"/>
    <property type="match status" value="1"/>
</dbReference>
<dbReference type="InterPro" id="IPR006260">
    <property type="entry name" value="TonB/TolA_C"/>
</dbReference>
<dbReference type="GO" id="GO:0030288">
    <property type="term" value="C:outer membrane-bounded periplasmic space"/>
    <property type="evidence" value="ECO:0007669"/>
    <property type="project" value="InterPro"/>
</dbReference>
<evidence type="ECO:0000256" key="6">
    <source>
        <dbReference type="ARBA" id="ARBA00022692"/>
    </source>
</evidence>
<organism evidence="13 14">
    <name type="scientific">Desulfoglaeba alkanexedens ALDC</name>
    <dbReference type="NCBI Taxonomy" id="980445"/>
    <lineage>
        <taxon>Bacteria</taxon>
        <taxon>Pseudomonadati</taxon>
        <taxon>Thermodesulfobacteriota</taxon>
        <taxon>Syntrophobacteria</taxon>
        <taxon>Syntrophobacterales</taxon>
        <taxon>Syntrophobacteraceae</taxon>
        <taxon>Desulfoglaeba</taxon>
    </lineage>
</organism>
<feature type="transmembrane region" description="Helical" evidence="11">
    <location>
        <begin position="9"/>
        <end position="29"/>
    </location>
</feature>
<feature type="domain" description="TonB C-terminal" evidence="12">
    <location>
        <begin position="143"/>
        <end position="235"/>
    </location>
</feature>
<evidence type="ECO:0000313" key="14">
    <source>
        <dbReference type="Proteomes" id="UP000298602"/>
    </source>
</evidence>
<gene>
    <name evidence="13" type="ORF">FDQ92_10625</name>
</gene>
<evidence type="ECO:0000256" key="8">
    <source>
        <dbReference type="ARBA" id="ARBA00022989"/>
    </source>
</evidence>
<keyword evidence="7" id="KW-0653">Protein transport</keyword>
<dbReference type="InterPro" id="IPR037682">
    <property type="entry name" value="TonB_C"/>
</dbReference>
<proteinExistence type="inferred from homology"/>
<keyword evidence="3" id="KW-0813">Transport</keyword>
<comment type="subcellular location">
    <subcellularLocation>
        <location evidence="1">Cell inner membrane</location>
        <topology evidence="1">Single-pass membrane protein</topology>
        <orientation evidence="1">Periplasmic side</orientation>
    </subcellularLocation>
</comment>
<dbReference type="GO" id="GO:0031992">
    <property type="term" value="F:energy transducer activity"/>
    <property type="evidence" value="ECO:0007669"/>
    <property type="project" value="InterPro"/>
</dbReference>
<keyword evidence="4" id="KW-1003">Cell membrane</keyword>
<dbReference type="EMBL" id="CP040098">
    <property type="protein sequence ID" value="QCQ22579.1"/>
    <property type="molecule type" value="Genomic_DNA"/>
</dbReference>
<comment type="similarity">
    <text evidence="2">Belongs to the TonB family.</text>
</comment>
<evidence type="ECO:0000256" key="7">
    <source>
        <dbReference type="ARBA" id="ARBA00022927"/>
    </source>
</evidence>
<dbReference type="OrthoDB" id="9810145at2"/>
<dbReference type="PRINTS" id="PR01374">
    <property type="entry name" value="TONBPROTEIN"/>
</dbReference>
<dbReference type="GO" id="GO:0055085">
    <property type="term" value="P:transmembrane transport"/>
    <property type="evidence" value="ECO:0007669"/>
    <property type="project" value="InterPro"/>
</dbReference>
<evidence type="ECO:0000256" key="1">
    <source>
        <dbReference type="ARBA" id="ARBA00004383"/>
    </source>
</evidence>
<evidence type="ECO:0000259" key="12">
    <source>
        <dbReference type="PROSITE" id="PS52015"/>
    </source>
</evidence>
<evidence type="ECO:0000256" key="10">
    <source>
        <dbReference type="SAM" id="MobiDB-lite"/>
    </source>
</evidence>
<dbReference type="Gene3D" id="3.30.1150.10">
    <property type="match status" value="1"/>
</dbReference>
<dbReference type="InterPro" id="IPR051045">
    <property type="entry name" value="TonB-dependent_transducer"/>
</dbReference>
<keyword evidence="6 11" id="KW-0812">Transmembrane</keyword>
<keyword evidence="14" id="KW-1185">Reference proteome</keyword>
<keyword evidence="8 11" id="KW-1133">Transmembrane helix</keyword>
<dbReference type="RefSeq" id="WP_137424863.1">
    <property type="nucleotide sequence ID" value="NZ_CP040098.1"/>
</dbReference>
<dbReference type="KEGG" id="dax:FDQ92_10625"/>
<accession>A0A4P8L3W3</accession>
<evidence type="ECO:0000256" key="2">
    <source>
        <dbReference type="ARBA" id="ARBA00006555"/>
    </source>
</evidence>
<reference evidence="13 14" key="1">
    <citation type="submission" date="2019-05" db="EMBL/GenBank/DDBJ databases">
        <title>The Complete Genome Sequence of the n-alkane-degrading Desulfoglaeba alkanexedens ALDC reveals multiple alkylsuccinate synthase gene clusters.</title>
        <authorList>
            <person name="Callaghan A.V."/>
            <person name="Davidova I.A."/>
            <person name="Duncan K.E."/>
            <person name="Morris B."/>
            <person name="McInerney M.J."/>
        </authorList>
    </citation>
    <scope>NUCLEOTIDE SEQUENCE [LARGE SCALE GENOMIC DNA]</scope>
    <source>
        <strain evidence="13 14">ALDC</strain>
    </source>
</reference>
<keyword evidence="5" id="KW-0997">Cell inner membrane</keyword>
<feature type="region of interest" description="Disordered" evidence="10">
    <location>
        <begin position="54"/>
        <end position="79"/>
    </location>
</feature>
<dbReference type="Pfam" id="PF03544">
    <property type="entry name" value="TonB_C"/>
    <property type="match status" value="1"/>
</dbReference>
<evidence type="ECO:0000256" key="11">
    <source>
        <dbReference type="SAM" id="Phobius"/>
    </source>
</evidence>
<evidence type="ECO:0000256" key="9">
    <source>
        <dbReference type="ARBA" id="ARBA00023136"/>
    </source>
</evidence>
<dbReference type="InterPro" id="IPR003538">
    <property type="entry name" value="TonB"/>
</dbReference>
<evidence type="ECO:0000256" key="3">
    <source>
        <dbReference type="ARBA" id="ARBA00022448"/>
    </source>
</evidence>
<name>A0A4P8L3W3_9BACT</name>
<dbReference type="AlphaFoldDB" id="A0A4P8L3W3"/>
<evidence type="ECO:0000256" key="5">
    <source>
        <dbReference type="ARBA" id="ARBA00022519"/>
    </source>
</evidence>
<feature type="compositionally biased region" description="Basic and acidic residues" evidence="10">
    <location>
        <begin position="66"/>
        <end position="76"/>
    </location>
</feature>
<evidence type="ECO:0000313" key="13">
    <source>
        <dbReference type="EMBL" id="QCQ22579.1"/>
    </source>
</evidence>
<protein>
    <submittedName>
        <fullName evidence="13">Energy transducer TonB</fullName>
    </submittedName>
</protein>